<protein>
    <submittedName>
        <fullName evidence="3">TadE-like protein</fullName>
    </submittedName>
</protein>
<keyword evidence="1" id="KW-0472">Membrane</keyword>
<accession>A0A1Y1SJ26</accession>
<feature type="transmembrane region" description="Helical" evidence="1">
    <location>
        <begin position="20"/>
        <end position="42"/>
    </location>
</feature>
<comment type="caution">
    <text evidence="3">The sequence shown here is derived from an EMBL/GenBank/DDBJ whole genome shotgun (WGS) entry which is preliminary data.</text>
</comment>
<organism evidence="3 4">
    <name type="scientific">Oceanococcus atlanticus</name>
    <dbReference type="NCBI Taxonomy" id="1317117"/>
    <lineage>
        <taxon>Bacteria</taxon>
        <taxon>Pseudomonadati</taxon>
        <taxon>Pseudomonadota</taxon>
        <taxon>Gammaproteobacteria</taxon>
        <taxon>Chromatiales</taxon>
        <taxon>Oceanococcaceae</taxon>
        <taxon>Oceanococcus</taxon>
    </lineage>
</organism>
<dbReference type="STRING" id="1317117.ATO7_04950"/>
<evidence type="ECO:0000259" key="2">
    <source>
        <dbReference type="Pfam" id="PF07811"/>
    </source>
</evidence>
<reference evidence="3 4" key="1">
    <citation type="submission" date="2013-04" db="EMBL/GenBank/DDBJ databases">
        <title>Oceanococcus atlanticus 22II-S10r2 Genome Sequencing.</title>
        <authorList>
            <person name="Lai Q."/>
            <person name="Li G."/>
            <person name="Shao Z."/>
        </authorList>
    </citation>
    <scope>NUCLEOTIDE SEQUENCE [LARGE SCALE GENOMIC DNA]</scope>
    <source>
        <strain evidence="3 4">22II-S10r2</strain>
    </source>
</reference>
<dbReference type="AlphaFoldDB" id="A0A1Y1SJ26"/>
<name>A0A1Y1SJ26_9GAMM</name>
<dbReference type="OrthoDB" id="5574209at2"/>
<evidence type="ECO:0000313" key="4">
    <source>
        <dbReference type="Proteomes" id="UP000192342"/>
    </source>
</evidence>
<dbReference type="Proteomes" id="UP000192342">
    <property type="component" value="Unassembled WGS sequence"/>
</dbReference>
<keyword evidence="4" id="KW-1185">Reference proteome</keyword>
<dbReference type="EMBL" id="AQQV01000001">
    <property type="protein sequence ID" value="ORE89199.1"/>
    <property type="molecule type" value="Genomic_DNA"/>
</dbReference>
<keyword evidence="1" id="KW-1133">Transmembrane helix</keyword>
<dbReference type="RefSeq" id="WP_083560097.1">
    <property type="nucleotide sequence ID" value="NZ_AQQV01000001.1"/>
</dbReference>
<proteinExistence type="predicted"/>
<gene>
    <name evidence="3" type="ORF">ATO7_04950</name>
</gene>
<sequence length="172" mass="18422">MDAARKVLARNQRGATAIEFALVFPLLFILFYSMVVYSYLFVLQESITYAAQEAAAAAHRVNPVGNENFNSDVATQVSGRLPQALAWLSTSQRSHLGVNSPAVVEVSCSTQPPPEEQIGTVVRVCEATNVVTVTARFRVEGIFPKLDFPLLGSLPPMPTTLVGSGTALVGEA</sequence>
<evidence type="ECO:0000256" key="1">
    <source>
        <dbReference type="SAM" id="Phobius"/>
    </source>
</evidence>
<feature type="domain" description="TadE-like" evidence="2">
    <location>
        <begin position="14"/>
        <end position="55"/>
    </location>
</feature>
<keyword evidence="1" id="KW-0812">Transmembrane</keyword>
<dbReference type="Pfam" id="PF07811">
    <property type="entry name" value="TadE"/>
    <property type="match status" value="1"/>
</dbReference>
<evidence type="ECO:0000313" key="3">
    <source>
        <dbReference type="EMBL" id="ORE89199.1"/>
    </source>
</evidence>
<dbReference type="InterPro" id="IPR012495">
    <property type="entry name" value="TadE-like_dom"/>
</dbReference>